<feature type="signal peptide" evidence="8">
    <location>
        <begin position="1"/>
        <end position="28"/>
    </location>
</feature>
<comment type="pathway">
    <text evidence="2 8">Protein modification; protein glycosylation.</text>
</comment>
<evidence type="ECO:0000256" key="5">
    <source>
        <dbReference type="ARBA" id="ARBA00022824"/>
    </source>
</evidence>
<evidence type="ECO:0000256" key="1">
    <source>
        <dbReference type="ARBA" id="ARBA00004479"/>
    </source>
</evidence>
<name>A0A8H3TQS9_9TREE</name>
<keyword evidence="8" id="KW-0732">Signal</keyword>
<reference evidence="11" key="1">
    <citation type="submission" date="2020-07" db="EMBL/GenBank/DDBJ databases">
        <title>Draft Genome Sequence of a Deep-Sea Yeast, Naganishia (Cryptococcus) liquefaciens strain N6.</title>
        <authorList>
            <person name="Han Y.W."/>
            <person name="Kajitani R."/>
            <person name="Morimoto H."/>
            <person name="Parhat M."/>
            <person name="Tsubouchi H."/>
            <person name="Bakenova O."/>
            <person name="Ogata M."/>
            <person name="Argunhan B."/>
            <person name="Aoki R."/>
            <person name="Kajiwara S."/>
            <person name="Itoh T."/>
            <person name="Iwasaki H."/>
        </authorList>
    </citation>
    <scope>NUCLEOTIDE SEQUENCE</scope>
    <source>
        <strain evidence="11">N6</strain>
    </source>
</reference>
<proteinExistence type="inferred from homology"/>
<dbReference type="GO" id="GO:0018279">
    <property type="term" value="P:protein N-linked glycosylation via asparagine"/>
    <property type="evidence" value="ECO:0007669"/>
    <property type="project" value="UniProtKB-UniRule"/>
</dbReference>
<feature type="chain" id="PRO_5034468452" description="Dolichyl-diphosphooligosaccharide--protein glycosyltransferase subunit WBP1" evidence="8">
    <location>
        <begin position="29"/>
        <end position="474"/>
    </location>
</feature>
<dbReference type="UniPathway" id="UPA00378"/>
<dbReference type="InterPro" id="IPR055457">
    <property type="entry name" value="OST48_N"/>
</dbReference>
<dbReference type="OrthoDB" id="29105at2759"/>
<dbReference type="Pfam" id="PF23358">
    <property type="entry name" value="OST48_MD"/>
    <property type="match status" value="1"/>
</dbReference>
<evidence type="ECO:0000259" key="9">
    <source>
        <dbReference type="Pfam" id="PF03345"/>
    </source>
</evidence>
<dbReference type="EMBL" id="BLZA01000011">
    <property type="protein sequence ID" value="GHJ85251.1"/>
    <property type="molecule type" value="Genomic_DNA"/>
</dbReference>
<keyword evidence="7 8" id="KW-0472">Membrane</keyword>
<evidence type="ECO:0000256" key="2">
    <source>
        <dbReference type="ARBA" id="ARBA00004922"/>
    </source>
</evidence>
<dbReference type="PANTHER" id="PTHR10830:SF0">
    <property type="entry name" value="DOLICHYL-DIPHOSPHOOLIGOSACCHARIDE--PROTEIN GLYCOSYLTRANSFERASE 48 KDA SUBUNIT"/>
    <property type="match status" value="1"/>
</dbReference>
<comment type="subcellular location">
    <subcellularLocation>
        <location evidence="8">Endoplasmic reticulum membrane</location>
        <topology evidence="8">Single-pass type I membrane protein</topology>
    </subcellularLocation>
    <subcellularLocation>
        <location evidence="1">Membrane</location>
        <topology evidence="1">Single-pass type I membrane protein</topology>
    </subcellularLocation>
</comment>
<evidence type="ECO:0000256" key="6">
    <source>
        <dbReference type="ARBA" id="ARBA00022989"/>
    </source>
</evidence>
<protein>
    <recommendedName>
        <fullName evidence="8">Dolichyl-diphosphooligosaccharide--protein glycosyltransferase subunit WBP1</fullName>
        <shortName evidence="8">Oligosaccharyl transferase subunit WBP1</shortName>
    </recommendedName>
</protein>
<keyword evidence="5 8" id="KW-0256">Endoplasmic reticulum</keyword>
<dbReference type="PANTHER" id="PTHR10830">
    <property type="entry name" value="DOLICHYL-DIPHOSPHOOLIGOSACCHARIDE--PROTEIN GLYCOSYLTRANSFERASE 48 KDA SUBUNIT"/>
    <property type="match status" value="1"/>
</dbReference>
<keyword evidence="12" id="KW-1185">Reference proteome</keyword>
<dbReference type="Proteomes" id="UP000620104">
    <property type="component" value="Unassembled WGS sequence"/>
</dbReference>
<dbReference type="GO" id="GO:0008250">
    <property type="term" value="C:oligosaccharyltransferase complex"/>
    <property type="evidence" value="ECO:0007669"/>
    <property type="project" value="TreeGrafter"/>
</dbReference>
<comment type="caution">
    <text evidence="11">The sequence shown here is derived from an EMBL/GenBank/DDBJ whole genome shotgun (WGS) entry which is preliminary data.</text>
</comment>
<evidence type="ECO:0000313" key="12">
    <source>
        <dbReference type="Proteomes" id="UP000620104"/>
    </source>
</evidence>
<sequence length="474" mass="53060">MMLWPKFKALAMLAQALVATQMLTSVDARSAKGDKVLVVLEPALNRASYSQFWQSLEARGFKLTFKGPKEEQSPLIEYDEKNFDHLIMMAPSTNSFSSTLKPQSLVDAMSSHQINTLFVMSPSISEAQREFAREFDVEFQERDTALVDDFHYSPVSSKHDHVLLNISSGLDVEAPTTIVPAQLRTSTTPLLYNGIVHTLGENPYLIPVLHAGATAVSDAVTVMDGAELLNKKKKAVVAGEQAALVSALQTRSNARVGWIGSEAMLRDDYWAAEVQDQDGRSLKTGNGEFVDAFTAWVLQETGVLKVVHTEHHRVNETEPRALYTKKDDVTYTAVLSQYSSENGEQSWKPFSANDVQFEFTMLDPHVRASMHERAVTADGLATEYDVTFKCPERHGVFKFLLDYWRPGWTFIHEQSMASVVPLRHDEYPRFVQGAWPFYTGAFTTSIIFLAFCTLWLSSVEGNKKVVAVKTKKTQ</sequence>
<evidence type="ECO:0000256" key="3">
    <source>
        <dbReference type="ARBA" id="ARBA00008743"/>
    </source>
</evidence>
<comment type="similarity">
    <text evidence="3 8">Belongs to the DDOST 48 kDa subunit family.</text>
</comment>
<gene>
    <name evidence="11" type="ORF">NliqN6_1653</name>
</gene>
<evidence type="ECO:0000313" key="11">
    <source>
        <dbReference type="EMBL" id="GHJ85251.1"/>
    </source>
</evidence>
<dbReference type="Pfam" id="PF03345">
    <property type="entry name" value="OST48_N"/>
    <property type="match status" value="1"/>
</dbReference>
<keyword evidence="6 8" id="KW-1133">Transmembrane helix</keyword>
<feature type="domain" description="OST48 middle" evidence="10">
    <location>
        <begin position="311"/>
        <end position="458"/>
    </location>
</feature>
<evidence type="ECO:0000256" key="7">
    <source>
        <dbReference type="ARBA" id="ARBA00023136"/>
    </source>
</evidence>
<feature type="domain" description="OST48 N-terminal" evidence="9">
    <location>
        <begin position="35"/>
        <end position="297"/>
    </location>
</feature>
<keyword evidence="4 8" id="KW-0812">Transmembrane</keyword>
<accession>A0A8H3TQS9</accession>
<dbReference type="AlphaFoldDB" id="A0A8H3TQS9"/>
<comment type="subunit">
    <text evidence="8">Component of the oligosaccharyltransferase (OST) complex.</text>
</comment>
<evidence type="ECO:0000256" key="8">
    <source>
        <dbReference type="RuleBase" id="RU361142"/>
    </source>
</evidence>
<dbReference type="InterPro" id="IPR005013">
    <property type="entry name" value="DDOST_48_kDa_subunit"/>
</dbReference>
<comment type="function">
    <text evidence="8">Subunit of the oligosaccharyl transferase (OST) complex that catalyzes the initial transfer of a defined glycan (Glc(3)Man(9)GlcNAc(2) in eukaryotes) from the lipid carrier dolichol-pyrophosphate to an asparagine residue within an Asn-X-Ser/Thr consensus motif in nascent polypeptide chains, the first step in protein N-glycosylation. N-glycosylation occurs cotranslationally and the complex associates with the Sec61 complex at the channel-forming translocon complex that mediates protein translocation across the endoplasmic reticulum (ER).</text>
</comment>
<dbReference type="InterPro" id="IPR055459">
    <property type="entry name" value="OST48_MD"/>
</dbReference>
<evidence type="ECO:0000259" key="10">
    <source>
        <dbReference type="Pfam" id="PF23358"/>
    </source>
</evidence>
<evidence type="ECO:0000256" key="4">
    <source>
        <dbReference type="ARBA" id="ARBA00022692"/>
    </source>
</evidence>
<organism evidence="11 12">
    <name type="scientific">Naganishia liquefaciens</name>
    <dbReference type="NCBI Taxonomy" id="104408"/>
    <lineage>
        <taxon>Eukaryota</taxon>
        <taxon>Fungi</taxon>
        <taxon>Dikarya</taxon>
        <taxon>Basidiomycota</taxon>
        <taxon>Agaricomycotina</taxon>
        <taxon>Tremellomycetes</taxon>
        <taxon>Filobasidiales</taxon>
        <taxon>Filobasidiaceae</taxon>
        <taxon>Naganishia</taxon>
    </lineage>
</organism>
<feature type="transmembrane region" description="Helical" evidence="8">
    <location>
        <begin position="435"/>
        <end position="456"/>
    </location>
</feature>